<evidence type="ECO:0000256" key="2">
    <source>
        <dbReference type="ARBA" id="ARBA00022448"/>
    </source>
</evidence>
<keyword evidence="2" id="KW-0813">Transport</keyword>
<dbReference type="SMART" id="SM00382">
    <property type="entry name" value="AAA"/>
    <property type="match status" value="1"/>
</dbReference>
<evidence type="ECO:0000256" key="1">
    <source>
        <dbReference type="ARBA" id="ARBA00005417"/>
    </source>
</evidence>
<dbReference type="InterPro" id="IPR003593">
    <property type="entry name" value="AAA+_ATPase"/>
</dbReference>
<comment type="similarity">
    <text evidence="1">Belongs to the ABC transporter superfamily.</text>
</comment>
<sequence>MFITAEHIRKSYGEQLVLQDVSFAVKEGETVGLLGPNGSGKTTIIRLLNGVIDADGGSILVGNWNPVTNGHEIRRMSGILTESAGLYYELSGLENLKFFAKLYGMYDERRIQMLLEEFQLANHQHKKVGTYSTGMKRRLGMIKSILHRPSLLFLDEPTNGLDPEGIQLVMQYIRRLSKEEGTTILICSHILHQMETVCDTYLFLEQGRILESGTKSELEARHVQQISVKVETGLAGSGQYAGYSYERVNHETVRFELPSKDAITNLLAALTKETWVHQVEIENRDLESLYFAIRRGKHE</sequence>
<dbReference type="InterPro" id="IPR050763">
    <property type="entry name" value="ABC_transporter_ATP-binding"/>
</dbReference>
<proteinExistence type="inferred from homology"/>
<evidence type="ECO:0000256" key="3">
    <source>
        <dbReference type="ARBA" id="ARBA00022741"/>
    </source>
</evidence>
<protein>
    <submittedName>
        <fullName evidence="6">ABC transporter ATP-binding protein</fullName>
    </submittedName>
</protein>
<dbReference type="RefSeq" id="WP_245999868.1">
    <property type="nucleotide sequence ID" value="NZ_JARRRY010000001.1"/>
</dbReference>
<dbReference type="PANTHER" id="PTHR42711:SF5">
    <property type="entry name" value="ABC TRANSPORTER ATP-BINDING PROTEIN NATA"/>
    <property type="match status" value="1"/>
</dbReference>
<dbReference type="Proteomes" id="UP001218246">
    <property type="component" value="Unassembled WGS sequence"/>
</dbReference>
<keyword evidence="4 6" id="KW-0067">ATP-binding</keyword>
<dbReference type="Gene3D" id="3.40.50.300">
    <property type="entry name" value="P-loop containing nucleotide triphosphate hydrolases"/>
    <property type="match status" value="1"/>
</dbReference>
<dbReference type="GO" id="GO:0005524">
    <property type="term" value="F:ATP binding"/>
    <property type="evidence" value="ECO:0007669"/>
    <property type="project" value="UniProtKB-KW"/>
</dbReference>
<feature type="domain" description="ABC transporter" evidence="5">
    <location>
        <begin position="3"/>
        <end position="231"/>
    </location>
</feature>
<accession>A0ABT6H162</accession>
<reference evidence="6 7" key="1">
    <citation type="submission" date="2023-04" db="EMBL/GenBank/DDBJ databases">
        <title>Ectobacillus antri isolated from activated sludge.</title>
        <authorList>
            <person name="Yan P."/>
            <person name="Liu X."/>
        </authorList>
    </citation>
    <scope>NUCLEOTIDE SEQUENCE [LARGE SCALE GENOMIC DNA]</scope>
    <source>
        <strain evidence="6 7">C18H</strain>
    </source>
</reference>
<evidence type="ECO:0000259" key="5">
    <source>
        <dbReference type="PROSITE" id="PS50893"/>
    </source>
</evidence>
<keyword evidence="7" id="KW-1185">Reference proteome</keyword>
<dbReference type="PANTHER" id="PTHR42711">
    <property type="entry name" value="ABC TRANSPORTER ATP-BINDING PROTEIN"/>
    <property type="match status" value="1"/>
</dbReference>
<dbReference type="PROSITE" id="PS50893">
    <property type="entry name" value="ABC_TRANSPORTER_2"/>
    <property type="match status" value="1"/>
</dbReference>
<dbReference type="InterPro" id="IPR003439">
    <property type="entry name" value="ABC_transporter-like_ATP-bd"/>
</dbReference>
<name>A0ABT6H162_9BACI</name>
<dbReference type="InterPro" id="IPR027417">
    <property type="entry name" value="P-loop_NTPase"/>
</dbReference>
<gene>
    <name evidence="6" type="ORF">P6P90_03180</name>
</gene>
<dbReference type="Pfam" id="PF00005">
    <property type="entry name" value="ABC_tran"/>
    <property type="match status" value="1"/>
</dbReference>
<organism evidence="6 7">
    <name type="scientific">Ectobacillus antri</name>
    <dbReference type="NCBI Taxonomy" id="2486280"/>
    <lineage>
        <taxon>Bacteria</taxon>
        <taxon>Bacillati</taxon>
        <taxon>Bacillota</taxon>
        <taxon>Bacilli</taxon>
        <taxon>Bacillales</taxon>
        <taxon>Bacillaceae</taxon>
        <taxon>Ectobacillus</taxon>
    </lineage>
</organism>
<comment type="caution">
    <text evidence="6">The sequence shown here is derived from an EMBL/GenBank/DDBJ whole genome shotgun (WGS) entry which is preliminary data.</text>
</comment>
<dbReference type="EMBL" id="JARULN010000001">
    <property type="protein sequence ID" value="MDG5753002.1"/>
    <property type="molecule type" value="Genomic_DNA"/>
</dbReference>
<evidence type="ECO:0000313" key="6">
    <source>
        <dbReference type="EMBL" id="MDG5753002.1"/>
    </source>
</evidence>
<evidence type="ECO:0000313" key="7">
    <source>
        <dbReference type="Proteomes" id="UP001218246"/>
    </source>
</evidence>
<dbReference type="SUPFAM" id="SSF52540">
    <property type="entry name" value="P-loop containing nucleoside triphosphate hydrolases"/>
    <property type="match status" value="1"/>
</dbReference>
<evidence type="ECO:0000256" key="4">
    <source>
        <dbReference type="ARBA" id="ARBA00022840"/>
    </source>
</evidence>
<keyword evidence="3" id="KW-0547">Nucleotide-binding</keyword>